<dbReference type="SUPFAM" id="SSF48403">
    <property type="entry name" value="Ankyrin repeat"/>
    <property type="match status" value="1"/>
</dbReference>
<protein>
    <recommendedName>
        <fullName evidence="7">Ankyrin repeat protein</fullName>
    </recommendedName>
</protein>
<dbReference type="SMART" id="SM00248">
    <property type="entry name" value="ANK"/>
    <property type="match status" value="4"/>
</dbReference>
<evidence type="ECO:0008006" key="7">
    <source>
        <dbReference type="Google" id="ProtNLM"/>
    </source>
</evidence>
<dbReference type="Gene3D" id="1.25.40.20">
    <property type="entry name" value="Ankyrin repeat-containing domain"/>
    <property type="match status" value="2"/>
</dbReference>
<evidence type="ECO:0000256" key="3">
    <source>
        <dbReference type="PROSITE-ProRule" id="PRU00023"/>
    </source>
</evidence>
<keyword evidence="6" id="KW-1185">Reference proteome</keyword>
<keyword evidence="1" id="KW-0677">Repeat</keyword>
<dbReference type="Proteomes" id="UP001239445">
    <property type="component" value="Unassembled WGS sequence"/>
</dbReference>
<dbReference type="Pfam" id="PF12796">
    <property type="entry name" value="Ank_2"/>
    <property type="match status" value="1"/>
</dbReference>
<evidence type="ECO:0000256" key="2">
    <source>
        <dbReference type="ARBA" id="ARBA00023043"/>
    </source>
</evidence>
<dbReference type="PANTHER" id="PTHR24189">
    <property type="entry name" value="MYOTROPHIN"/>
    <property type="match status" value="1"/>
</dbReference>
<gene>
    <name evidence="5" type="ORF">QBC47DRAFT_431143</name>
</gene>
<sequence>MAILGEPDIAHYRPNRRTYMDTHYIRNGRIPPIYDQIHTGDYTLKATLLYFAARNCNVEVVDWLLRHGADPDAGSEGSEIQYWENAPDRPENTWKWSPLMAAVWNGHLDVIECLMRNGASFSTDAVSMIAFRGHVHLLDWVSSHTADFSAGDSHCGATPLFYAALRWDNHEMITRLVGLGARFKMGHVERQPVDIPFRSIKPEVPMGDDGSPAAQVELWNLLALDPMAAALRRKDFGTALCLIRSAACTGFTNLGLRTVVLAAIDPDNSLLTVYGGEEMRLLPRYKPPKSYRRSEKSREQRMRLLRHVCDNAMPDIDTLISWHGSPLLTALKVNKITRGEAGEMARYLLERGANPDFAPKRLRREYWDQDESTIHQPPIIQALYNDLCTWALCPDARAQLKPHQYWYLVSAAAPRTSKKKKAEAAAGPLSLVKLLVAHGANLAAQSWRGLTVLEHLCTEVERWLEAIALPYLRLCRRKREHAEDLDTDFVVLQCRAVIETLRAVMEMAEAGSHFPAELLASYRAQAETYEGPIGDWKSQSGAPTEASFSEPEGAEGLNRPAAILIHDGRDGRGGGGGWGALLTCSNSDL</sequence>
<dbReference type="AlphaFoldDB" id="A0AAJ0F433"/>
<accession>A0AAJ0F433</accession>
<feature type="repeat" description="ANK" evidence="3">
    <location>
        <begin position="44"/>
        <end position="76"/>
    </location>
</feature>
<dbReference type="InterPro" id="IPR036770">
    <property type="entry name" value="Ankyrin_rpt-contain_sf"/>
</dbReference>
<evidence type="ECO:0000313" key="5">
    <source>
        <dbReference type="EMBL" id="KAK1752937.1"/>
    </source>
</evidence>
<dbReference type="PANTHER" id="PTHR24189:SF50">
    <property type="entry name" value="ANKYRIN REPEAT AND SOCS BOX PROTEIN 2"/>
    <property type="match status" value="1"/>
</dbReference>
<proteinExistence type="predicted"/>
<evidence type="ECO:0000256" key="4">
    <source>
        <dbReference type="SAM" id="MobiDB-lite"/>
    </source>
</evidence>
<dbReference type="EMBL" id="MU839838">
    <property type="protein sequence ID" value="KAK1752937.1"/>
    <property type="molecule type" value="Genomic_DNA"/>
</dbReference>
<feature type="region of interest" description="Disordered" evidence="4">
    <location>
        <begin position="533"/>
        <end position="554"/>
    </location>
</feature>
<keyword evidence="2 3" id="KW-0040">ANK repeat</keyword>
<dbReference type="PROSITE" id="PS50088">
    <property type="entry name" value="ANK_REPEAT"/>
    <property type="match status" value="1"/>
</dbReference>
<evidence type="ECO:0000313" key="6">
    <source>
        <dbReference type="Proteomes" id="UP001239445"/>
    </source>
</evidence>
<dbReference type="InterPro" id="IPR002110">
    <property type="entry name" value="Ankyrin_rpt"/>
</dbReference>
<dbReference type="InterPro" id="IPR050745">
    <property type="entry name" value="Multifunctional_regulatory"/>
</dbReference>
<dbReference type="PROSITE" id="PS50297">
    <property type="entry name" value="ANK_REP_REGION"/>
    <property type="match status" value="1"/>
</dbReference>
<reference evidence="5" key="1">
    <citation type="submission" date="2023-06" db="EMBL/GenBank/DDBJ databases">
        <title>Genome-scale phylogeny and comparative genomics of the fungal order Sordariales.</title>
        <authorList>
            <consortium name="Lawrence Berkeley National Laboratory"/>
            <person name="Hensen N."/>
            <person name="Bonometti L."/>
            <person name="Westerberg I."/>
            <person name="Brannstrom I.O."/>
            <person name="Guillou S."/>
            <person name="Cros-Aarteil S."/>
            <person name="Calhoun S."/>
            <person name="Haridas S."/>
            <person name="Kuo A."/>
            <person name="Mondo S."/>
            <person name="Pangilinan J."/>
            <person name="Riley R."/>
            <person name="Labutti K."/>
            <person name="Andreopoulos B."/>
            <person name="Lipzen A."/>
            <person name="Chen C."/>
            <person name="Yanf M."/>
            <person name="Daum C."/>
            <person name="Ng V."/>
            <person name="Clum A."/>
            <person name="Steindorff A."/>
            <person name="Ohm R."/>
            <person name="Martin F."/>
            <person name="Silar P."/>
            <person name="Natvig D."/>
            <person name="Lalanne C."/>
            <person name="Gautier V."/>
            <person name="Ament-Velasquez S.L."/>
            <person name="Kruys A."/>
            <person name="Hutchinson M.I."/>
            <person name="Powell A.J."/>
            <person name="Barry K."/>
            <person name="Miller A.N."/>
            <person name="Grigoriev I.V."/>
            <person name="Debuchy R."/>
            <person name="Gladieux P."/>
            <person name="Thoren M.H."/>
            <person name="Johannesson H."/>
        </authorList>
    </citation>
    <scope>NUCLEOTIDE SEQUENCE</scope>
    <source>
        <strain evidence="5">PSN4</strain>
    </source>
</reference>
<evidence type="ECO:0000256" key="1">
    <source>
        <dbReference type="ARBA" id="ARBA00022737"/>
    </source>
</evidence>
<comment type="caution">
    <text evidence="5">The sequence shown here is derived from an EMBL/GenBank/DDBJ whole genome shotgun (WGS) entry which is preliminary data.</text>
</comment>
<name>A0AAJ0F433_9PEZI</name>
<organism evidence="5 6">
    <name type="scientific">Echria macrotheca</name>
    <dbReference type="NCBI Taxonomy" id="438768"/>
    <lineage>
        <taxon>Eukaryota</taxon>
        <taxon>Fungi</taxon>
        <taxon>Dikarya</taxon>
        <taxon>Ascomycota</taxon>
        <taxon>Pezizomycotina</taxon>
        <taxon>Sordariomycetes</taxon>
        <taxon>Sordariomycetidae</taxon>
        <taxon>Sordariales</taxon>
        <taxon>Schizotheciaceae</taxon>
        <taxon>Echria</taxon>
    </lineage>
</organism>